<proteinExistence type="inferred from homology"/>
<comment type="pathway">
    <text evidence="1">Carbohydrate degradation.</text>
</comment>
<evidence type="ECO:0000256" key="2">
    <source>
        <dbReference type="ARBA" id="ARBA00005028"/>
    </source>
</evidence>
<dbReference type="Pfam" id="PF03727">
    <property type="entry name" value="Hexokinase_2"/>
    <property type="match status" value="1"/>
</dbReference>
<organism evidence="12 13">
    <name type="scientific">Aristolochia fimbriata</name>
    <name type="common">White veined hardy Dutchman's pipe vine</name>
    <dbReference type="NCBI Taxonomy" id="158543"/>
    <lineage>
        <taxon>Eukaryota</taxon>
        <taxon>Viridiplantae</taxon>
        <taxon>Streptophyta</taxon>
        <taxon>Embryophyta</taxon>
        <taxon>Tracheophyta</taxon>
        <taxon>Spermatophyta</taxon>
        <taxon>Magnoliopsida</taxon>
        <taxon>Magnoliidae</taxon>
        <taxon>Piperales</taxon>
        <taxon>Aristolochiaceae</taxon>
        <taxon>Aristolochia</taxon>
    </lineage>
</organism>
<dbReference type="Proteomes" id="UP000825729">
    <property type="component" value="Unassembled WGS sequence"/>
</dbReference>
<keyword evidence="8 9" id="KW-0324">Glycolysis</keyword>
<dbReference type="Pfam" id="PF00349">
    <property type="entry name" value="Hexokinase_1"/>
    <property type="match status" value="1"/>
</dbReference>
<dbReference type="PROSITE" id="PS51748">
    <property type="entry name" value="HEXOKINASE_2"/>
    <property type="match status" value="1"/>
</dbReference>
<keyword evidence="4 9" id="KW-0808">Transferase</keyword>
<feature type="domain" description="Hexokinase C-terminal" evidence="11">
    <location>
        <begin position="244"/>
        <end position="480"/>
    </location>
</feature>
<dbReference type="InterPro" id="IPR022672">
    <property type="entry name" value="Hexokinase_N"/>
</dbReference>
<dbReference type="PANTHER" id="PTHR19443:SF18">
    <property type="entry name" value="HEXOKINASE-LIKE 2 PROTEIN-RELATED"/>
    <property type="match status" value="1"/>
</dbReference>
<dbReference type="PANTHER" id="PTHR19443">
    <property type="entry name" value="HEXOKINASE"/>
    <property type="match status" value="1"/>
</dbReference>
<evidence type="ECO:0000256" key="6">
    <source>
        <dbReference type="ARBA" id="ARBA00022777"/>
    </source>
</evidence>
<evidence type="ECO:0000256" key="8">
    <source>
        <dbReference type="ARBA" id="ARBA00023152"/>
    </source>
</evidence>
<protein>
    <recommendedName>
        <fullName evidence="9">Phosphotransferase</fullName>
        <ecNumber evidence="9">2.7.1.-</ecNumber>
    </recommendedName>
</protein>
<evidence type="ECO:0000256" key="4">
    <source>
        <dbReference type="ARBA" id="ARBA00022679"/>
    </source>
</evidence>
<reference evidence="12 13" key="1">
    <citation type="submission" date="2021-07" db="EMBL/GenBank/DDBJ databases">
        <title>The Aristolochia fimbriata genome: insights into angiosperm evolution, floral development and chemical biosynthesis.</title>
        <authorList>
            <person name="Jiao Y."/>
        </authorList>
    </citation>
    <scope>NUCLEOTIDE SEQUENCE [LARGE SCALE GENOMIC DNA]</scope>
    <source>
        <strain evidence="12">IBCAS-2021</strain>
        <tissue evidence="12">Leaf</tissue>
    </source>
</reference>
<evidence type="ECO:0000313" key="13">
    <source>
        <dbReference type="Proteomes" id="UP000825729"/>
    </source>
</evidence>
<dbReference type="InterPro" id="IPR022673">
    <property type="entry name" value="Hexokinase_C"/>
</dbReference>
<evidence type="ECO:0000259" key="11">
    <source>
        <dbReference type="Pfam" id="PF03727"/>
    </source>
</evidence>
<dbReference type="EC" id="2.7.1.-" evidence="9"/>
<dbReference type="Gene3D" id="3.40.367.20">
    <property type="match status" value="1"/>
</dbReference>
<feature type="domain" description="Hexokinase N-terminal" evidence="10">
    <location>
        <begin position="38"/>
        <end position="237"/>
    </location>
</feature>
<dbReference type="SUPFAM" id="SSF53067">
    <property type="entry name" value="Actin-like ATPase domain"/>
    <property type="match status" value="2"/>
</dbReference>
<evidence type="ECO:0000256" key="9">
    <source>
        <dbReference type="RuleBase" id="RU362007"/>
    </source>
</evidence>
<dbReference type="GO" id="GO:0005739">
    <property type="term" value="C:mitochondrion"/>
    <property type="evidence" value="ECO:0007669"/>
    <property type="project" value="TreeGrafter"/>
</dbReference>
<dbReference type="GO" id="GO:0005536">
    <property type="term" value="F:D-glucose binding"/>
    <property type="evidence" value="ECO:0007669"/>
    <property type="project" value="InterPro"/>
</dbReference>
<keyword evidence="13" id="KW-1185">Reference proteome</keyword>
<name>A0AAV7DTJ6_ARIFI</name>
<dbReference type="GO" id="GO:0001678">
    <property type="term" value="P:intracellular glucose homeostasis"/>
    <property type="evidence" value="ECO:0007669"/>
    <property type="project" value="InterPro"/>
</dbReference>
<evidence type="ECO:0000256" key="5">
    <source>
        <dbReference type="ARBA" id="ARBA00022741"/>
    </source>
</evidence>
<keyword evidence="6 9" id="KW-0418">Kinase</keyword>
<evidence type="ECO:0000256" key="3">
    <source>
        <dbReference type="ARBA" id="ARBA00009225"/>
    </source>
</evidence>
<evidence type="ECO:0000256" key="7">
    <source>
        <dbReference type="ARBA" id="ARBA00022840"/>
    </source>
</evidence>
<dbReference type="AlphaFoldDB" id="A0AAV7DTJ6"/>
<dbReference type="GO" id="GO:0004396">
    <property type="term" value="F:hexokinase activity"/>
    <property type="evidence" value="ECO:0007669"/>
    <property type="project" value="UniProtKB-UniRule"/>
</dbReference>
<dbReference type="GO" id="GO:0006096">
    <property type="term" value="P:glycolytic process"/>
    <property type="evidence" value="ECO:0007669"/>
    <property type="project" value="UniProtKB-KW"/>
</dbReference>
<dbReference type="GO" id="GO:0005524">
    <property type="term" value="F:ATP binding"/>
    <property type="evidence" value="ECO:0007669"/>
    <property type="project" value="UniProtKB-UniRule"/>
</dbReference>
<gene>
    <name evidence="12" type="ORF">H6P81_020078</name>
</gene>
<comment type="similarity">
    <text evidence="3 9">Belongs to the hexokinase family.</text>
</comment>
<keyword evidence="5 9" id="KW-0547">Nucleotide-binding</keyword>
<dbReference type="Gene3D" id="3.30.420.40">
    <property type="match status" value="1"/>
</dbReference>
<evidence type="ECO:0000256" key="1">
    <source>
        <dbReference type="ARBA" id="ARBA00004921"/>
    </source>
</evidence>
<dbReference type="PRINTS" id="PR00475">
    <property type="entry name" value="HEXOKINASE"/>
</dbReference>
<comment type="caution">
    <text evidence="12">The sequence shown here is derived from an EMBL/GenBank/DDBJ whole genome shotgun (WGS) entry which is preliminary data.</text>
</comment>
<accession>A0AAV7DTJ6</accession>
<evidence type="ECO:0000259" key="10">
    <source>
        <dbReference type="Pfam" id="PF00349"/>
    </source>
</evidence>
<dbReference type="EMBL" id="JAINDJ010000008">
    <property type="protein sequence ID" value="KAG9439913.1"/>
    <property type="molecule type" value="Genomic_DNA"/>
</dbReference>
<sequence>MRKEVVVAGALSATAVVGLVVYQELKRTRHWRRANRVVNNFGKQCATPLKKLLKLADAMAFQMQVGLASDDNSRLQMIATDHIDSLPTGDEEGLFYGMELGRTDLRLSRVKLGGKGSGVISQEVKTVPIPTSLMVGSLKDLLDFIAGELQNFVTKEDESFHVPSGKQRQLGFAASFPVYLQSDKTVIQWSRGFSLKDTEGKDMIEEINRAIQNKGIEDLHVSALVNDTVATLASGRYFGSNAVAAVILGMSTNASYVEEALTVPKCKGPLPLSGEMVIDIEWGNFHSEDLPITEFDICLDVESLNPGEQIFDKLISGVCLGEIVRKVLLRIGEETPVLGNSVPPKLRIPFALRTSDMAAMHQDSSEGQEVVGEKLKERLGIVDSSPRVRELAVKICEIVAKRAARLSAAAIVGILKKQGRMEEQQQILVAVDGGPFEHYRLYRDCLQNTVNEMLGSGFGSTVVMKHLCDGAGIGAALLAASFSHYAKD</sequence>
<comment type="pathway">
    <text evidence="2">Carbohydrate metabolism; hexose metabolism.</text>
</comment>
<dbReference type="InterPro" id="IPR001312">
    <property type="entry name" value="Hexokinase"/>
</dbReference>
<keyword evidence="7 9" id="KW-0067">ATP-binding</keyword>
<dbReference type="InterPro" id="IPR043129">
    <property type="entry name" value="ATPase_NBD"/>
</dbReference>
<dbReference type="GO" id="GO:0005829">
    <property type="term" value="C:cytosol"/>
    <property type="evidence" value="ECO:0007669"/>
    <property type="project" value="TreeGrafter"/>
</dbReference>
<evidence type="ECO:0000313" key="12">
    <source>
        <dbReference type="EMBL" id="KAG9439913.1"/>
    </source>
</evidence>